<keyword evidence="1" id="KW-0732">Signal</keyword>
<organism evidence="4">
    <name type="scientific">mine drainage metagenome</name>
    <dbReference type="NCBI Taxonomy" id="410659"/>
    <lineage>
        <taxon>unclassified sequences</taxon>
        <taxon>metagenomes</taxon>
        <taxon>ecological metagenomes</taxon>
    </lineage>
</organism>
<feature type="domain" description="ASPIC/UnbV" evidence="3">
    <location>
        <begin position="525"/>
        <end position="592"/>
    </location>
</feature>
<evidence type="ECO:0000256" key="2">
    <source>
        <dbReference type="SAM" id="MobiDB-lite"/>
    </source>
</evidence>
<feature type="compositionally biased region" description="Gly residues" evidence="2">
    <location>
        <begin position="24"/>
        <end position="34"/>
    </location>
</feature>
<dbReference type="EMBL" id="CABQ01000187">
    <property type="protein sequence ID" value="CBI08151.1"/>
    <property type="molecule type" value="Genomic_DNA"/>
</dbReference>
<dbReference type="SUPFAM" id="SSF69318">
    <property type="entry name" value="Integrin alpha N-terminal domain"/>
    <property type="match status" value="1"/>
</dbReference>
<dbReference type="InterPro" id="IPR027039">
    <property type="entry name" value="Crtac1"/>
</dbReference>
<accession>E6QLN0</accession>
<name>E6QLN0_9ZZZZ</name>
<sequence>MLVLLVLLSAFPSLSQQPTQPQVGGMGQPVGGSATGPAAPAVLDDQHRPITAGGFVRSGTIVYEDISKSSGLASWSHVMGTPQKKFILETDGSGVGLIDYDNDGWLDIYMVNGSTYDALDGKTTPPHAALFHNNHDGTFTDVAAKAGVTNDRWGFGVAIADYDNDGWPDIFVANYGKNRLFRNNHNGTFTDVGEKAGITLGNWSDGVAWGDYDGDGRLDVFVSGYLHYDAHHQPAAGDPTVPYSFCQLRSVAVMCGPRGLKGEPDHLFHNNGDGTFTDVSAKAGVNDSGGYYGFTAIFADIENNGRQDLLVANDSTPNYLYHNKGDGTFEDQSYISGFAVNKDGREIASMGLAVGDTRNNGLLDILVTDFSDDYKVLYRNDGDLNFSDVSDEVGIASQSIPFLGWGAGLIDYDNDGWKDILMVNGHVYPQVDQHDWGTSYAQRVLLYRNIKGKKFEYVPPVQGSGLAVVTTGRGAAFGDLFNDGKIDVVINPVDGPAVLLRNVNDDHHHWIEMKLVGGPNSPRDAVGATVYLTANGMRQREDILSGGSFISSSDQRAHFGLGDATDAGTAEIHWPSGTVETIHIPAADHIYTITEGKGITGTLCGGHRCRAR</sequence>
<evidence type="ECO:0000313" key="4">
    <source>
        <dbReference type="EMBL" id="CBI08151.1"/>
    </source>
</evidence>
<dbReference type="Pfam" id="PF13517">
    <property type="entry name" value="FG-GAP_3"/>
    <property type="match status" value="2"/>
</dbReference>
<feature type="region of interest" description="Disordered" evidence="2">
    <location>
        <begin position="16"/>
        <end position="37"/>
    </location>
</feature>
<dbReference type="Gene3D" id="2.130.10.130">
    <property type="entry name" value="Integrin alpha, N-terminal"/>
    <property type="match status" value="2"/>
</dbReference>
<reference evidence="4" key="1">
    <citation type="submission" date="2009-10" db="EMBL/GenBank/DDBJ databases">
        <title>Diversity of trophic interactions inside an arsenic-rich microbial ecosystem.</title>
        <authorList>
            <person name="Bertin P.N."/>
            <person name="Heinrich-Salmeron A."/>
            <person name="Pelletier E."/>
            <person name="Goulhen-Chollet F."/>
            <person name="Arsene-Ploetze F."/>
            <person name="Gallien S."/>
            <person name="Calteau A."/>
            <person name="Vallenet D."/>
            <person name="Casiot C."/>
            <person name="Chane-Woon-Ming B."/>
            <person name="Giloteaux L."/>
            <person name="Barakat M."/>
            <person name="Bonnefoy V."/>
            <person name="Bruneel O."/>
            <person name="Chandler M."/>
            <person name="Cleiss J."/>
            <person name="Duran R."/>
            <person name="Elbaz-Poulichet F."/>
            <person name="Fonknechten N."/>
            <person name="Lauga B."/>
            <person name="Mornico D."/>
            <person name="Ortet P."/>
            <person name="Schaeffer C."/>
            <person name="Siguier P."/>
            <person name="Alexander Thil Smith A."/>
            <person name="Van Dorsselaer A."/>
            <person name="Weissenbach J."/>
            <person name="Medigue C."/>
            <person name="Le Paslier D."/>
        </authorList>
    </citation>
    <scope>NUCLEOTIDE SEQUENCE</scope>
</reference>
<gene>
    <name evidence="4" type="ORF">CARN6_1587</name>
</gene>
<proteinExistence type="predicted"/>
<dbReference type="AlphaFoldDB" id="E6QLN0"/>
<dbReference type="PANTHER" id="PTHR16026">
    <property type="entry name" value="CARTILAGE ACIDIC PROTEIN 1"/>
    <property type="match status" value="1"/>
</dbReference>
<dbReference type="PANTHER" id="PTHR16026:SF0">
    <property type="entry name" value="CARTILAGE ACIDIC PROTEIN 1"/>
    <property type="match status" value="1"/>
</dbReference>
<protein>
    <submittedName>
        <fullName evidence="4">ASPIC/UnbV</fullName>
    </submittedName>
</protein>
<dbReference type="Pfam" id="PF07593">
    <property type="entry name" value="UnbV_ASPIC"/>
    <property type="match status" value="1"/>
</dbReference>
<evidence type="ECO:0000256" key="1">
    <source>
        <dbReference type="ARBA" id="ARBA00022729"/>
    </source>
</evidence>
<dbReference type="InterPro" id="IPR013517">
    <property type="entry name" value="FG-GAP"/>
</dbReference>
<dbReference type="InterPro" id="IPR028994">
    <property type="entry name" value="Integrin_alpha_N"/>
</dbReference>
<dbReference type="InterPro" id="IPR011519">
    <property type="entry name" value="UnbV_ASPIC"/>
</dbReference>
<evidence type="ECO:0000259" key="3">
    <source>
        <dbReference type="Pfam" id="PF07593"/>
    </source>
</evidence>
<comment type="caution">
    <text evidence="4">The sequence shown here is derived from an EMBL/GenBank/DDBJ whole genome shotgun (WGS) entry which is preliminary data.</text>
</comment>